<organism evidence="1 2">
    <name type="scientific">Aliiroseovarius halocynthiae</name>
    <dbReference type="NCBI Taxonomy" id="985055"/>
    <lineage>
        <taxon>Bacteria</taxon>
        <taxon>Pseudomonadati</taxon>
        <taxon>Pseudomonadota</taxon>
        <taxon>Alphaproteobacteria</taxon>
        <taxon>Rhodobacterales</taxon>
        <taxon>Paracoccaceae</taxon>
        <taxon>Aliiroseovarius</taxon>
    </lineage>
</organism>
<gene>
    <name evidence="1" type="ORF">FIL88_06440</name>
</gene>
<dbReference type="InterPro" id="IPR023401">
    <property type="entry name" value="ODC_N"/>
</dbReference>
<dbReference type="PIRSF" id="PIRSF001439">
    <property type="entry name" value="CryM"/>
    <property type="match status" value="1"/>
</dbReference>
<comment type="caution">
    <text evidence="1">The sequence shown here is derived from an EMBL/GenBank/DDBJ whole genome shotgun (WGS) entry which is preliminary data.</text>
</comment>
<dbReference type="Gene3D" id="3.30.1780.10">
    <property type="entry name" value="ornithine cyclodeaminase, domain 1"/>
    <property type="match status" value="1"/>
</dbReference>
<dbReference type="PANTHER" id="PTHR13812">
    <property type="entry name" value="KETIMINE REDUCTASE MU-CRYSTALLIN"/>
    <property type="match status" value="1"/>
</dbReference>
<dbReference type="InterPro" id="IPR036291">
    <property type="entry name" value="NAD(P)-bd_dom_sf"/>
</dbReference>
<dbReference type="Gene3D" id="3.40.50.720">
    <property type="entry name" value="NAD(P)-binding Rossmann-like Domain"/>
    <property type="match status" value="1"/>
</dbReference>
<dbReference type="Pfam" id="PF02423">
    <property type="entry name" value="OCD_Mu_crystall"/>
    <property type="match status" value="1"/>
</dbReference>
<dbReference type="InterPro" id="IPR003462">
    <property type="entry name" value="ODC_Mu_crystall"/>
</dbReference>
<dbReference type="PANTHER" id="PTHR13812:SF19">
    <property type="entry name" value="KETIMINE REDUCTASE MU-CRYSTALLIN"/>
    <property type="match status" value="1"/>
</dbReference>
<accession>A0A545SW63</accession>
<name>A0A545SW63_9RHOB</name>
<proteinExistence type="predicted"/>
<dbReference type="SUPFAM" id="SSF51735">
    <property type="entry name" value="NAD(P)-binding Rossmann-fold domains"/>
    <property type="match status" value="1"/>
</dbReference>
<dbReference type="GO" id="GO:0005737">
    <property type="term" value="C:cytoplasm"/>
    <property type="evidence" value="ECO:0007669"/>
    <property type="project" value="TreeGrafter"/>
</dbReference>
<protein>
    <submittedName>
        <fullName evidence="1">2,3-diaminopropionate biosynthesis protein SbnB</fullName>
    </submittedName>
</protein>
<dbReference type="EMBL" id="VICH01000004">
    <property type="protein sequence ID" value="TQV69194.1"/>
    <property type="molecule type" value="Genomic_DNA"/>
</dbReference>
<keyword evidence="2" id="KW-1185">Reference proteome</keyword>
<dbReference type="RefSeq" id="WP_142852946.1">
    <property type="nucleotide sequence ID" value="NZ_FXWW01000001.1"/>
</dbReference>
<dbReference type="Proteomes" id="UP000315816">
    <property type="component" value="Unassembled WGS sequence"/>
</dbReference>
<sequence length="337" mass="37023">MTTEYLWRNASQLQYVAANDINHILQQNRSELIDLVAKCYATFYDGHAINPDTYSLKFPQKPNSRINALPAYVGEECDLAGLKWVASFPDNVAGNLQRASASIILNSFQTGYPLAILDGTLISSARTVASAALAARCLRPEKSIDTIAFYGAGVINRHLLEFLRDDQWSIAKVVISDLDPGSATRFIQFCEELGYSCENAGASFASQDAEIISFATSALEPWYDLEVLDHQVLLHMSLRDILPARLKPVRNIVDDVNHAVKANTSLHLLEQSEGSIPSIENFSRILQDPPQEPTATVVSAFGMGLLDVAFGGYVMNKAEGLGHVSVVPDFLPSPHRW</sequence>
<dbReference type="OrthoDB" id="9801817at2"/>
<dbReference type="AlphaFoldDB" id="A0A545SW63"/>
<evidence type="ECO:0000313" key="2">
    <source>
        <dbReference type="Proteomes" id="UP000315816"/>
    </source>
</evidence>
<evidence type="ECO:0000313" key="1">
    <source>
        <dbReference type="EMBL" id="TQV69194.1"/>
    </source>
</evidence>
<reference evidence="1 2" key="1">
    <citation type="submission" date="2019-06" db="EMBL/GenBank/DDBJ databases">
        <title>A novel species of marine bacteria.</title>
        <authorList>
            <person name="Wang Y."/>
        </authorList>
    </citation>
    <scope>NUCLEOTIDE SEQUENCE [LARGE SCALE GENOMIC DNA]</scope>
    <source>
        <strain evidence="1 2">MA1-10</strain>
    </source>
</reference>